<dbReference type="InterPro" id="IPR026298">
    <property type="entry name" value="Bcl-2_fam"/>
</dbReference>
<protein>
    <submittedName>
        <fullName evidence="11">Bcl-2-related ovarian killer protein homolog B-like</fullName>
    </submittedName>
</protein>
<dbReference type="PRINTS" id="PR01862">
    <property type="entry name" value="BCL2FAMILY"/>
</dbReference>
<dbReference type="InterPro" id="IPR020726">
    <property type="entry name" value="Bcl2_BH2_motif_CS"/>
</dbReference>
<feature type="domain" description="Bcl-2 Bcl-2 homology region 1-3" evidence="9">
    <location>
        <begin position="133"/>
        <end position="235"/>
    </location>
</feature>
<keyword evidence="5 8" id="KW-1133">Transmembrane helix</keyword>
<reference evidence="11" key="1">
    <citation type="submission" date="2025-08" db="UniProtKB">
        <authorList>
            <consortium name="RefSeq"/>
        </authorList>
    </citation>
    <scope>IDENTIFICATION</scope>
    <source>
        <tissue evidence="11">Muscle</tissue>
    </source>
</reference>
<evidence type="ECO:0000259" key="9">
    <source>
        <dbReference type="SMART" id="SM00337"/>
    </source>
</evidence>
<keyword evidence="4" id="KW-0053">Apoptosis</keyword>
<comment type="subcellular location">
    <subcellularLocation>
        <location evidence="1">Membrane</location>
        <topology evidence="1">Single-pass membrane protein</topology>
    </subcellularLocation>
</comment>
<dbReference type="Proteomes" id="UP000694941">
    <property type="component" value="Unplaced"/>
</dbReference>
<dbReference type="GeneID" id="106469957"/>
<dbReference type="SMART" id="SM00337">
    <property type="entry name" value="BCL"/>
    <property type="match status" value="1"/>
</dbReference>
<keyword evidence="6 8" id="KW-0472">Membrane</keyword>
<name>A0ABM1BP45_LIMPO</name>
<dbReference type="Pfam" id="PF00452">
    <property type="entry name" value="Bcl-2"/>
    <property type="match status" value="1"/>
</dbReference>
<evidence type="ECO:0000256" key="4">
    <source>
        <dbReference type="ARBA" id="ARBA00022703"/>
    </source>
</evidence>
<dbReference type="PANTHER" id="PTHR11256:SF48">
    <property type="entry name" value="BCL-2-RELATED OVARIAN KILLER PROTEIN"/>
    <property type="match status" value="1"/>
</dbReference>
<evidence type="ECO:0000256" key="5">
    <source>
        <dbReference type="ARBA" id="ARBA00022989"/>
    </source>
</evidence>
<dbReference type="CDD" id="cd06845">
    <property type="entry name" value="Bcl-2_like"/>
    <property type="match status" value="1"/>
</dbReference>
<sequence length="272" mass="29901">MSTLPGNGLSSRCGSGQPSTSLRPRKHSLPVVFRRPSLLGYAAAVEIAREAQVSGVRRRRLSLVTRRLSTTIGWRTAISQDEVVSQAENLCGRFLRNKLRSFGPIHKKLGLQRLRSLSQIGGDPLMVEVGDQLRQLAELLERQNPRLFQSVINSVGLKSLPDESAVVHLFQKVADEIIRSEISWGRIVALYCVAGAIALDCVRLGHPEFVLGLMRGMGSVIEGDGAAWIVQQGGWEALLTCFKNSCRISTTGLLCFLMISVLTTMLLIYFVT</sequence>
<comment type="similarity">
    <text evidence="2">Belongs to the Bcl-2 family.</text>
</comment>
<evidence type="ECO:0000256" key="1">
    <source>
        <dbReference type="ARBA" id="ARBA00004167"/>
    </source>
</evidence>
<dbReference type="InterPro" id="IPR036834">
    <property type="entry name" value="Bcl-2-like_sf"/>
</dbReference>
<dbReference type="RefSeq" id="XP_013785930.1">
    <property type="nucleotide sequence ID" value="XM_013930476.2"/>
</dbReference>
<dbReference type="PROSITE" id="PS01258">
    <property type="entry name" value="BH2"/>
    <property type="match status" value="1"/>
</dbReference>
<evidence type="ECO:0000256" key="7">
    <source>
        <dbReference type="SAM" id="MobiDB-lite"/>
    </source>
</evidence>
<organism evidence="10 11">
    <name type="scientific">Limulus polyphemus</name>
    <name type="common">Atlantic horseshoe crab</name>
    <dbReference type="NCBI Taxonomy" id="6850"/>
    <lineage>
        <taxon>Eukaryota</taxon>
        <taxon>Metazoa</taxon>
        <taxon>Ecdysozoa</taxon>
        <taxon>Arthropoda</taxon>
        <taxon>Chelicerata</taxon>
        <taxon>Merostomata</taxon>
        <taxon>Xiphosura</taxon>
        <taxon>Limulidae</taxon>
        <taxon>Limulus</taxon>
    </lineage>
</organism>
<evidence type="ECO:0000313" key="11">
    <source>
        <dbReference type="RefSeq" id="XP_013785930.1"/>
    </source>
</evidence>
<dbReference type="InterPro" id="IPR002475">
    <property type="entry name" value="Bcl2-like"/>
</dbReference>
<evidence type="ECO:0000256" key="8">
    <source>
        <dbReference type="SAM" id="Phobius"/>
    </source>
</evidence>
<dbReference type="PROSITE" id="PS50062">
    <property type="entry name" value="BCL2_FAMILY"/>
    <property type="match status" value="1"/>
</dbReference>
<proteinExistence type="inferred from homology"/>
<accession>A0ABM1BP45</accession>
<dbReference type="SUPFAM" id="SSF56854">
    <property type="entry name" value="Bcl-2 inhibitors of programmed cell death"/>
    <property type="match status" value="1"/>
</dbReference>
<keyword evidence="10" id="KW-1185">Reference proteome</keyword>
<evidence type="ECO:0000313" key="10">
    <source>
        <dbReference type="Proteomes" id="UP000694941"/>
    </source>
</evidence>
<dbReference type="PANTHER" id="PTHR11256">
    <property type="entry name" value="BCL-2 RELATED"/>
    <property type="match status" value="1"/>
</dbReference>
<evidence type="ECO:0000256" key="2">
    <source>
        <dbReference type="ARBA" id="ARBA00009458"/>
    </source>
</evidence>
<feature type="compositionally biased region" description="Polar residues" evidence="7">
    <location>
        <begin position="1"/>
        <end position="22"/>
    </location>
</feature>
<gene>
    <name evidence="11" type="primary">LOC106469957</name>
</gene>
<keyword evidence="3 8" id="KW-0812">Transmembrane</keyword>
<feature type="transmembrane region" description="Helical" evidence="8">
    <location>
        <begin position="251"/>
        <end position="271"/>
    </location>
</feature>
<dbReference type="Gene3D" id="1.10.437.10">
    <property type="entry name" value="Blc2-like"/>
    <property type="match status" value="1"/>
</dbReference>
<evidence type="ECO:0000256" key="3">
    <source>
        <dbReference type="ARBA" id="ARBA00022692"/>
    </source>
</evidence>
<dbReference type="InterPro" id="IPR046371">
    <property type="entry name" value="Bcl-2_BH1-3"/>
</dbReference>
<feature type="region of interest" description="Disordered" evidence="7">
    <location>
        <begin position="1"/>
        <end position="27"/>
    </location>
</feature>
<evidence type="ECO:0000256" key="6">
    <source>
        <dbReference type="ARBA" id="ARBA00023136"/>
    </source>
</evidence>